<name>A0A848N640_9FLAO</name>
<dbReference type="Pfam" id="PF14322">
    <property type="entry name" value="SusD-like_3"/>
    <property type="match status" value="1"/>
</dbReference>
<dbReference type="Pfam" id="PF07980">
    <property type="entry name" value="SusD_RagB"/>
    <property type="match status" value="1"/>
</dbReference>
<evidence type="ECO:0000259" key="7">
    <source>
        <dbReference type="Pfam" id="PF07980"/>
    </source>
</evidence>
<keyword evidence="5" id="KW-0998">Cell outer membrane</keyword>
<dbReference type="InterPro" id="IPR033985">
    <property type="entry name" value="SusD-like_N"/>
</dbReference>
<dbReference type="InterPro" id="IPR012944">
    <property type="entry name" value="SusD_RagB_dom"/>
</dbReference>
<comment type="similarity">
    <text evidence="2">Belongs to the SusD family.</text>
</comment>
<evidence type="ECO:0000259" key="8">
    <source>
        <dbReference type="Pfam" id="PF14322"/>
    </source>
</evidence>
<evidence type="ECO:0000256" key="3">
    <source>
        <dbReference type="ARBA" id="ARBA00022729"/>
    </source>
</evidence>
<dbReference type="EMBL" id="JABCJF010000002">
    <property type="protein sequence ID" value="NMR33849.1"/>
    <property type="molecule type" value="Genomic_DNA"/>
</dbReference>
<accession>A0A848N640</accession>
<dbReference type="AlphaFoldDB" id="A0A848N640"/>
<dbReference type="Gene3D" id="1.25.40.390">
    <property type="match status" value="1"/>
</dbReference>
<reference evidence="9 10" key="1">
    <citation type="submission" date="2020-04" db="EMBL/GenBank/DDBJ databases">
        <title>Genome analysis and antimicrobial resistance characteristics of Chryseobacterium aquaticum isolated from farmed salmonids.</title>
        <authorList>
            <person name="Saticioglu I.B."/>
            <person name="Duman M."/>
            <person name="Altun S."/>
        </authorList>
    </citation>
    <scope>NUCLEOTIDE SEQUENCE [LARGE SCALE GENOMIC DNA]</scope>
    <source>
        <strain evidence="9 10">C-174</strain>
    </source>
</reference>
<evidence type="ECO:0000256" key="4">
    <source>
        <dbReference type="ARBA" id="ARBA00023136"/>
    </source>
</evidence>
<evidence type="ECO:0000256" key="1">
    <source>
        <dbReference type="ARBA" id="ARBA00004442"/>
    </source>
</evidence>
<feature type="chain" id="PRO_5032585615" evidence="6">
    <location>
        <begin position="20"/>
        <end position="520"/>
    </location>
</feature>
<evidence type="ECO:0000256" key="5">
    <source>
        <dbReference type="ARBA" id="ARBA00023237"/>
    </source>
</evidence>
<evidence type="ECO:0000256" key="6">
    <source>
        <dbReference type="SAM" id="SignalP"/>
    </source>
</evidence>
<dbReference type="PROSITE" id="PS51257">
    <property type="entry name" value="PROKAR_LIPOPROTEIN"/>
    <property type="match status" value="1"/>
</dbReference>
<gene>
    <name evidence="9" type="ORF">HIO71_06450</name>
</gene>
<feature type="signal peptide" evidence="6">
    <location>
        <begin position="1"/>
        <end position="19"/>
    </location>
</feature>
<organism evidence="9 10">
    <name type="scientific">Chryseobacterium aquaticum</name>
    <dbReference type="NCBI Taxonomy" id="452084"/>
    <lineage>
        <taxon>Bacteria</taxon>
        <taxon>Pseudomonadati</taxon>
        <taxon>Bacteroidota</taxon>
        <taxon>Flavobacteriia</taxon>
        <taxon>Flavobacteriales</taxon>
        <taxon>Weeksellaceae</taxon>
        <taxon>Chryseobacterium group</taxon>
        <taxon>Chryseobacterium</taxon>
    </lineage>
</organism>
<keyword evidence="4" id="KW-0472">Membrane</keyword>
<dbReference type="InterPro" id="IPR011990">
    <property type="entry name" value="TPR-like_helical_dom_sf"/>
</dbReference>
<protein>
    <submittedName>
        <fullName evidence="9">RagB/SusD family nutrient uptake outer membrane protein</fullName>
    </submittedName>
</protein>
<feature type="domain" description="SusD-like N-terminal" evidence="8">
    <location>
        <begin position="35"/>
        <end position="215"/>
    </location>
</feature>
<dbReference type="Proteomes" id="UP000548067">
    <property type="component" value="Unassembled WGS sequence"/>
</dbReference>
<dbReference type="SUPFAM" id="SSF48452">
    <property type="entry name" value="TPR-like"/>
    <property type="match status" value="1"/>
</dbReference>
<evidence type="ECO:0000256" key="2">
    <source>
        <dbReference type="ARBA" id="ARBA00006275"/>
    </source>
</evidence>
<keyword evidence="3 6" id="KW-0732">Signal</keyword>
<feature type="domain" description="RagB/SusD" evidence="7">
    <location>
        <begin position="370"/>
        <end position="520"/>
    </location>
</feature>
<comment type="caution">
    <text evidence="9">The sequence shown here is derived from an EMBL/GenBank/DDBJ whole genome shotgun (WGS) entry which is preliminary data.</text>
</comment>
<dbReference type="RefSeq" id="WP_169320798.1">
    <property type="nucleotide sequence ID" value="NZ_JABCJF010000002.1"/>
</dbReference>
<comment type="subcellular location">
    <subcellularLocation>
        <location evidence="1">Cell outer membrane</location>
    </subcellularLocation>
</comment>
<evidence type="ECO:0000313" key="10">
    <source>
        <dbReference type="Proteomes" id="UP000548067"/>
    </source>
</evidence>
<sequence>MKKILFYISVVAITLSSCATDDKLEPFTPGAITEDVAITSSADVQRLLNSSMALMMNRSEYAFVSIFTDEAALGSNNGGQGRSGSDGYFVYALNQSSSAPAAIWNSNYFSLARINRILENVDKVTALSAADQQILNRGKAEAYVLRALAHLKIMAYFSPNLKDDGALAGILSDRIIGTLETPQRSTNGQFYALIQSDLDKALAIYASNTAVSYANASWYPSATLARALKARAYAYKGDYTNAEIWADQVINSSGITLANASELASVFHTNTSAGNKEVIFKLRRTVQQNSQDTNLHNGYVSVANARNGSPFYEVSRSLYQFLNSTPGDARLNITVRPATGALGSLIDPNPNSSSDIRNSDILVPFKAGGSAATTTASGFNPDFIQVRLSEMYFIKAEARANASDFTGVRNVLQTIVNNRFTTPPVVATPASQTAAFKAILDERRKDLAFEAHRFIDLKRLYTVAGVTQFDRSVLDYGTQYWNVPAADPANFQFAGNNKWALPIPQAELNANSAIQQNPGY</sequence>
<proteinExistence type="inferred from homology"/>
<dbReference type="GO" id="GO:0009279">
    <property type="term" value="C:cell outer membrane"/>
    <property type="evidence" value="ECO:0007669"/>
    <property type="project" value="UniProtKB-SubCell"/>
</dbReference>
<evidence type="ECO:0000313" key="9">
    <source>
        <dbReference type="EMBL" id="NMR33849.1"/>
    </source>
</evidence>